<evidence type="ECO:0000313" key="2">
    <source>
        <dbReference type="EMBL" id="ESP91475.1"/>
    </source>
</evidence>
<accession>V4HKY1</accession>
<name>V4HKY1_PSEL2</name>
<evidence type="ECO:0000313" key="3">
    <source>
        <dbReference type="Proteomes" id="UP000017820"/>
    </source>
</evidence>
<organism evidence="2 3">
    <name type="scientific">Pseudoalteromonas luteoviolacea (strain 2ta16)</name>
    <dbReference type="NCBI Taxonomy" id="1353533"/>
    <lineage>
        <taxon>Bacteria</taxon>
        <taxon>Pseudomonadati</taxon>
        <taxon>Pseudomonadota</taxon>
        <taxon>Gammaproteobacteria</taxon>
        <taxon>Alteromonadales</taxon>
        <taxon>Pseudoalteromonadaceae</taxon>
        <taxon>Pseudoalteromonas</taxon>
    </lineage>
</organism>
<dbReference type="PATRIC" id="fig|1353533.3.peg.4228"/>
<dbReference type="Proteomes" id="UP000017820">
    <property type="component" value="Unassembled WGS sequence"/>
</dbReference>
<comment type="caution">
    <text evidence="2">The sequence shown here is derived from an EMBL/GenBank/DDBJ whole genome shotgun (WGS) entry which is preliminary data.</text>
</comment>
<dbReference type="EMBL" id="AUSV01000113">
    <property type="protein sequence ID" value="ESP91475.1"/>
    <property type="molecule type" value="Genomic_DNA"/>
</dbReference>
<dbReference type="RefSeq" id="WP_023401077.1">
    <property type="nucleotide sequence ID" value="NZ_AUSV01000113.1"/>
</dbReference>
<reference evidence="2 3" key="1">
    <citation type="submission" date="2013-07" db="EMBL/GenBank/DDBJ databases">
        <title>Draft genome sequence of Pseudoalteromonas luteoviolacea 2ta16.</title>
        <authorList>
            <person name="Allen E.E."/>
            <person name="Azam F."/>
            <person name="Podell S."/>
        </authorList>
    </citation>
    <scope>NUCLEOTIDE SEQUENCE [LARGE SCALE GENOMIC DNA]</scope>
    <source>
        <strain evidence="2 3">2ta16</strain>
    </source>
</reference>
<keyword evidence="1" id="KW-0472">Membrane</keyword>
<keyword evidence="1" id="KW-0812">Transmembrane</keyword>
<gene>
    <name evidence="2" type="ORF">PL2TA16_00274</name>
</gene>
<dbReference type="AlphaFoldDB" id="V4HKY1"/>
<sequence length="78" mass="8132">MIGKLVKLVPLIIGCALAYIGYKNINSAPAEHFGWITLVFGGLLILSSLRSSKNKTRYSIESDLDSTGGDGGSCGGGE</sequence>
<dbReference type="GeneID" id="29919806"/>
<protein>
    <submittedName>
        <fullName evidence="2">Uncharacterized protein</fullName>
    </submittedName>
</protein>
<proteinExistence type="predicted"/>
<feature type="transmembrane region" description="Helical" evidence="1">
    <location>
        <begin position="5"/>
        <end position="21"/>
    </location>
</feature>
<feature type="transmembrane region" description="Helical" evidence="1">
    <location>
        <begin position="33"/>
        <end position="49"/>
    </location>
</feature>
<evidence type="ECO:0000256" key="1">
    <source>
        <dbReference type="SAM" id="Phobius"/>
    </source>
</evidence>
<keyword evidence="1" id="KW-1133">Transmembrane helix</keyword>